<dbReference type="HOGENOM" id="CLU_000288_92_6_1"/>
<reference evidence="23" key="2">
    <citation type="submission" date="2018-02" db="UniProtKB">
        <authorList>
            <consortium name="EnsemblPlants"/>
        </authorList>
    </citation>
    <scope>IDENTIFICATION</scope>
    <source>
        <strain evidence="23">Williams 82</strain>
    </source>
</reference>
<reference evidence="22" key="3">
    <citation type="submission" date="2018-07" db="EMBL/GenBank/DDBJ databases">
        <title>WGS assembly of Glycine max.</title>
        <authorList>
            <person name="Schmutz J."/>
            <person name="Cannon S."/>
            <person name="Schlueter J."/>
            <person name="Ma J."/>
            <person name="Mitros T."/>
            <person name="Nelson W."/>
            <person name="Hyten D."/>
            <person name="Song Q."/>
            <person name="Thelen J."/>
            <person name="Cheng J."/>
            <person name="Xu D."/>
            <person name="Hellsten U."/>
            <person name="May G."/>
            <person name="Yu Y."/>
            <person name="Sakurai T."/>
            <person name="Umezawa T."/>
            <person name="Bhattacharyya M."/>
            <person name="Sandhu D."/>
            <person name="Valliyodan B."/>
            <person name="Lindquist E."/>
            <person name="Peto M."/>
            <person name="Grant D."/>
            <person name="Shu S."/>
            <person name="Goodstein D."/>
            <person name="Barry K."/>
            <person name="Futrell-Griggs M."/>
            <person name="Abernathy B."/>
            <person name="Du J."/>
            <person name="Tian Z."/>
            <person name="Zhu L."/>
            <person name="Gill N."/>
            <person name="Joshi T."/>
            <person name="Libault M."/>
            <person name="Sethuraman A."/>
            <person name="Zhang X."/>
            <person name="Shinozaki K."/>
            <person name="Nguyen H."/>
            <person name="Wing R."/>
            <person name="Cregan P."/>
            <person name="Specht J."/>
            <person name="Grimwood J."/>
            <person name="Rokhsar D."/>
            <person name="Stacey G."/>
            <person name="Shoemaker R."/>
            <person name="Jackson S."/>
        </authorList>
    </citation>
    <scope>NUCLEOTIDE SEQUENCE</scope>
    <source>
        <tissue evidence="22">Callus</tissue>
    </source>
</reference>
<accession>K7KJP3</accession>
<dbReference type="SUPFAM" id="SSF52058">
    <property type="entry name" value="L domain-like"/>
    <property type="match status" value="1"/>
</dbReference>
<dbReference type="PROSITE" id="PS51450">
    <property type="entry name" value="LRR"/>
    <property type="match status" value="1"/>
</dbReference>
<dbReference type="GO" id="GO:0004674">
    <property type="term" value="F:protein serine/threonine kinase activity"/>
    <property type="evidence" value="ECO:0007669"/>
    <property type="project" value="UniProtKB-KW"/>
</dbReference>
<dbReference type="SMART" id="SM00220">
    <property type="entry name" value="S_TKc"/>
    <property type="match status" value="1"/>
</dbReference>
<evidence type="ECO:0000256" key="8">
    <source>
        <dbReference type="ARBA" id="ARBA00022692"/>
    </source>
</evidence>
<keyword evidence="11 20" id="KW-0547">Nucleotide-binding</keyword>
<keyword evidence="5" id="KW-0597">Phosphoprotein</keyword>
<keyword evidence="16" id="KW-0675">Receptor</keyword>
<keyword evidence="6" id="KW-0433">Leucine-rich repeat</keyword>
<feature type="binding site" evidence="20">
    <location>
        <position position="171"/>
    </location>
    <ligand>
        <name>ATP</name>
        <dbReference type="ChEBI" id="CHEBI:30616"/>
    </ligand>
</feature>
<evidence type="ECO:0000256" key="6">
    <source>
        <dbReference type="ARBA" id="ARBA00022614"/>
    </source>
</evidence>
<dbReference type="Proteomes" id="UP000008827">
    <property type="component" value="Chromosome 4"/>
</dbReference>
<dbReference type="PANTHER" id="PTHR27008">
    <property type="entry name" value="OS04G0122200 PROTEIN"/>
    <property type="match status" value="1"/>
</dbReference>
<comment type="subcellular location">
    <subcellularLocation>
        <location evidence="1">Cell membrane</location>
        <topology evidence="1">Single-pass membrane protein</topology>
    </subcellularLocation>
</comment>
<dbReference type="STRING" id="3847.K7KJP3"/>
<keyword evidence="4" id="KW-0723">Serine/threonine-protein kinase</keyword>
<proteinExistence type="predicted"/>
<evidence type="ECO:0000256" key="2">
    <source>
        <dbReference type="ARBA" id="ARBA00012513"/>
    </source>
</evidence>
<evidence type="ECO:0000256" key="5">
    <source>
        <dbReference type="ARBA" id="ARBA00022553"/>
    </source>
</evidence>
<keyword evidence="24" id="KW-1185">Reference proteome</keyword>
<dbReference type="PROSITE" id="PS00107">
    <property type="entry name" value="PROTEIN_KINASE_ATP"/>
    <property type="match status" value="1"/>
</dbReference>
<evidence type="ECO:0000256" key="20">
    <source>
        <dbReference type="PROSITE-ProRule" id="PRU10141"/>
    </source>
</evidence>
<feature type="domain" description="Protein kinase" evidence="21">
    <location>
        <begin position="142"/>
        <end position="438"/>
    </location>
</feature>
<evidence type="ECO:0000256" key="4">
    <source>
        <dbReference type="ARBA" id="ARBA00022527"/>
    </source>
</evidence>
<dbReference type="Pfam" id="PF00069">
    <property type="entry name" value="Pkinase"/>
    <property type="match status" value="1"/>
</dbReference>
<evidence type="ECO:0000313" key="23">
    <source>
        <dbReference type="EnsemblPlants" id="KRH62673"/>
    </source>
</evidence>
<dbReference type="EMBL" id="CM000837">
    <property type="protein sequence ID" value="KRH62673.1"/>
    <property type="molecule type" value="Genomic_DNA"/>
</dbReference>
<dbReference type="SMR" id="K7KJP3"/>
<dbReference type="EnsemblPlants" id="KRH62673">
    <property type="protein sequence ID" value="KRH62673"/>
    <property type="gene ID" value="GLYMA_04G123200"/>
</dbReference>
<keyword evidence="9" id="KW-0732">Signal</keyword>
<reference evidence="22 23" key="1">
    <citation type="journal article" date="2010" name="Nature">
        <title>Genome sequence of the palaeopolyploid soybean.</title>
        <authorList>
            <person name="Schmutz J."/>
            <person name="Cannon S.B."/>
            <person name="Schlueter J."/>
            <person name="Ma J."/>
            <person name="Mitros T."/>
            <person name="Nelson W."/>
            <person name="Hyten D.L."/>
            <person name="Song Q."/>
            <person name="Thelen J.J."/>
            <person name="Cheng J."/>
            <person name="Xu D."/>
            <person name="Hellsten U."/>
            <person name="May G.D."/>
            <person name="Yu Y."/>
            <person name="Sakurai T."/>
            <person name="Umezawa T."/>
            <person name="Bhattacharyya M.K."/>
            <person name="Sandhu D."/>
            <person name="Valliyodan B."/>
            <person name="Lindquist E."/>
            <person name="Peto M."/>
            <person name="Grant D."/>
            <person name="Shu S."/>
            <person name="Goodstein D."/>
            <person name="Barry K."/>
            <person name="Futrell-Griggs M."/>
            <person name="Abernathy B."/>
            <person name="Du J."/>
            <person name="Tian Z."/>
            <person name="Zhu L."/>
            <person name="Gill N."/>
            <person name="Joshi T."/>
            <person name="Libault M."/>
            <person name="Sethuraman A."/>
            <person name="Zhang X.-C."/>
            <person name="Shinozaki K."/>
            <person name="Nguyen H.T."/>
            <person name="Wing R.A."/>
            <person name="Cregan P."/>
            <person name="Specht J."/>
            <person name="Grimwood J."/>
            <person name="Rokhsar D."/>
            <person name="Stacey G."/>
            <person name="Shoemaker R.C."/>
            <person name="Jackson S.A."/>
        </authorList>
    </citation>
    <scope>NUCLEOTIDE SEQUENCE [LARGE SCALE GENOMIC DNA]</scope>
    <source>
        <strain evidence="23">cv. Williams 82</strain>
        <tissue evidence="22">Callus</tissue>
    </source>
</reference>
<dbReference type="Gene3D" id="3.80.10.10">
    <property type="entry name" value="Ribonuclease Inhibitor"/>
    <property type="match status" value="1"/>
</dbReference>
<dbReference type="PROSITE" id="PS50011">
    <property type="entry name" value="PROTEIN_KINASE_DOM"/>
    <property type="match status" value="1"/>
</dbReference>
<dbReference type="PANTHER" id="PTHR27008:SF523">
    <property type="entry name" value="LRR RECEPTOR-LIKE KINASE FAMILY PROTEIN"/>
    <property type="match status" value="1"/>
</dbReference>
<keyword evidence="13 20" id="KW-0067">ATP-binding</keyword>
<dbReference type="InterPro" id="IPR017441">
    <property type="entry name" value="Protein_kinase_ATP_BS"/>
</dbReference>
<evidence type="ECO:0000313" key="22">
    <source>
        <dbReference type="EMBL" id="KRH62673.1"/>
    </source>
</evidence>
<evidence type="ECO:0000313" key="24">
    <source>
        <dbReference type="Proteomes" id="UP000008827"/>
    </source>
</evidence>
<evidence type="ECO:0000256" key="15">
    <source>
        <dbReference type="ARBA" id="ARBA00023136"/>
    </source>
</evidence>
<dbReference type="FunFam" id="1.10.510.10:FF:000358">
    <property type="entry name" value="Putative leucine-rich repeat receptor-like serine/threonine-protein kinase"/>
    <property type="match status" value="1"/>
</dbReference>
<keyword evidence="7" id="KW-0808">Transferase</keyword>
<evidence type="ECO:0000256" key="10">
    <source>
        <dbReference type="ARBA" id="ARBA00022737"/>
    </source>
</evidence>
<keyword evidence="15" id="KW-0472">Membrane</keyword>
<dbReference type="SUPFAM" id="SSF56112">
    <property type="entry name" value="Protein kinase-like (PK-like)"/>
    <property type="match status" value="1"/>
</dbReference>
<dbReference type="Gene3D" id="1.10.510.10">
    <property type="entry name" value="Transferase(Phosphotransferase) domain 1"/>
    <property type="match status" value="1"/>
</dbReference>
<comment type="catalytic activity">
    <reaction evidence="19">
        <text>L-seryl-[protein] + ATP = O-phospho-L-seryl-[protein] + ADP + H(+)</text>
        <dbReference type="Rhea" id="RHEA:17989"/>
        <dbReference type="Rhea" id="RHEA-COMP:9863"/>
        <dbReference type="Rhea" id="RHEA-COMP:11604"/>
        <dbReference type="ChEBI" id="CHEBI:15378"/>
        <dbReference type="ChEBI" id="CHEBI:29999"/>
        <dbReference type="ChEBI" id="CHEBI:30616"/>
        <dbReference type="ChEBI" id="CHEBI:83421"/>
        <dbReference type="ChEBI" id="CHEBI:456216"/>
        <dbReference type="EC" id="2.7.11.1"/>
    </reaction>
</comment>
<evidence type="ECO:0000256" key="3">
    <source>
        <dbReference type="ARBA" id="ARBA00022475"/>
    </source>
</evidence>
<dbReference type="InterPro" id="IPR051809">
    <property type="entry name" value="Plant_receptor-like_S/T_kinase"/>
</dbReference>
<dbReference type="InterPro" id="IPR011009">
    <property type="entry name" value="Kinase-like_dom_sf"/>
</dbReference>
<dbReference type="InterPro" id="IPR000719">
    <property type="entry name" value="Prot_kinase_dom"/>
</dbReference>
<protein>
    <recommendedName>
        <fullName evidence="2">non-specific serine/threonine protein kinase</fullName>
        <ecNumber evidence="2">2.7.11.1</ecNumber>
    </recommendedName>
</protein>
<keyword evidence="3" id="KW-1003">Cell membrane</keyword>
<evidence type="ECO:0000256" key="9">
    <source>
        <dbReference type="ARBA" id="ARBA00022729"/>
    </source>
</evidence>
<evidence type="ECO:0000256" key="7">
    <source>
        <dbReference type="ARBA" id="ARBA00022679"/>
    </source>
</evidence>
<dbReference type="InterPro" id="IPR032675">
    <property type="entry name" value="LRR_dom_sf"/>
</dbReference>
<dbReference type="PaxDb" id="3847-GLYMA04G14695.1"/>
<organism evidence="23">
    <name type="scientific">Glycine max</name>
    <name type="common">Soybean</name>
    <name type="synonym">Glycine hispida</name>
    <dbReference type="NCBI Taxonomy" id="3847"/>
    <lineage>
        <taxon>Eukaryota</taxon>
        <taxon>Viridiplantae</taxon>
        <taxon>Streptophyta</taxon>
        <taxon>Embryophyta</taxon>
        <taxon>Tracheophyta</taxon>
        <taxon>Spermatophyta</taxon>
        <taxon>Magnoliopsida</taxon>
        <taxon>eudicotyledons</taxon>
        <taxon>Gunneridae</taxon>
        <taxon>Pentapetalae</taxon>
        <taxon>rosids</taxon>
        <taxon>fabids</taxon>
        <taxon>Fabales</taxon>
        <taxon>Fabaceae</taxon>
        <taxon>Papilionoideae</taxon>
        <taxon>50 kb inversion clade</taxon>
        <taxon>NPAAA clade</taxon>
        <taxon>indigoferoid/millettioid clade</taxon>
        <taxon>Phaseoleae</taxon>
        <taxon>Glycine</taxon>
        <taxon>Glycine subgen. Soja</taxon>
    </lineage>
</organism>
<dbReference type="eggNOG" id="ENOG502QPYS">
    <property type="taxonomic scope" value="Eukaryota"/>
</dbReference>
<keyword evidence="8" id="KW-0812">Transmembrane</keyword>
<dbReference type="InParanoid" id="K7KJP3"/>
<dbReference type="Pfam" id="PF00560">
    <property type="entry name" value="LRR_1"/>
    <property type="match status" value="3"/>
</dbReference>
<evidence type="ECO:0000256" key="11">
    <source>
        <dbReference type="ARBA" id="ARBA00022741"/>
    </source>
</evidence>
<keyword evidence="17" id="KW-0325">Glycoprotein</keyword>
<dbReference type="SMART" id="SM00369">
    <property type="entry name" value="LRR_TYP"/>
    <property type="match status" value="2"/>
</dbReference>
<evidence type="ECO:0000259" key="21">
    <source>
        <dbReference type="PROSITE" id="PS50011"/>
    </source>
</evidence>
<dbReference type="InterPro" id="IPR001611">
    <property type="entry name" value="Leu-rich_rpt"/>
</dbReference>
<dbReference type="EC" id="2.7.11.1" evidence="2"/>
<keyword evidence="12" id="KW-0418">Kinase</keyword>
<evidence type="ECO:0000256" key="12">
    <source>
        <dbReference type="ARBA" id="ARBA00022777"/>
    </source>
</evidence>
<evidence type="ECO:0000256" key="14">
    <source>
        <dbReference type="ARBA" id="ARBA00022989"/>
    </source>
</evidence>
<sequence>VIKNVLSIFEIDANHFMGQLQSLNLSQNNLTETIPLEVFSFSSLTNSLDLSQNSLSGSIPKEVGNLKNINYLDMSENHASLRGLQELDLSQNYLSGTTPNVPTGGVLGNASGLVVTGNSKLRGVFLNCIYHNAPLHNRTNGFSTSSLIGSGNFSFVYKGTLELEDKVVAIKVLNLHKKGAHKSFIAECNALKNIKHRNLVQALTCCSNTDYKGQGFKALEMCPRTLSANCKGPRTLNLDQRLNIMIDVASTLHYLHHECEQSIIHCDLKPRNVLNDDMIAHVSDFCIARLLSTINGTTSKQTSIIGIKGTIGYAPPEYGMGSEVSMNSDMYSFEVLLLEMLTGRRPTDQIFEDGPNMHNFVENSYPDNLFHILDPSLVPKPEEATIQEENSQNLTPTVANYLVSLLKIGLACSVESPKERMNVVDVTRELRKIRKAFLTGVGT</sequence>
<evidence type="ECO:0000256" key="17">
    <source>
        <dbReference type="ARBA" id="ARBA00023180"/>
    </source>
</evidence>
<dbReference type="OMA" id="GINECLI"/>
<keyword evidence="10" id="KW-0677">Repeat</keyword>
<dbReference type="Gene3D" id="3.30.200.20">
    <property type="entry name" value="Phosphorylase Kinase, domain 1"/>
    <property type="match status" value="1"/>
</dbReference>
<evidence type="ECO:0000256" key="16">
    <source>
        <dbReference type="ARBA" id="ARBA00023170"/>
    </source>
</evidence>
<keyword evidence="14" id="KW-1133">Transmembrane helix</keyword>
<dbReference type="InterPro" id="IPR003591">
    <property type="entry name" value="Leu-rich_rpt_typical-subtyp"/>
</dbReference>
<dbReference type="GO" id="GO:0005886">
    <property type="term" value="C:plasma membrane"/>
    <property type="evidence" value="ECO:0007669"/>
    <property type="project" value="UniProtKB-SubCell"/>
</dbReference>
<dbReference type="GO" id="GO:0005524">
    <property type="term" value="F:ATP binding"/>
    <property type="evidence" value="ECO:0007669"/>
    <property type="project" value="UniProtKB-UniRule"/>
</dbReference>
<gene>
    <name evidence="22" type="ORF">GLYMA_04G123200</name>
</gene>
<dbReference type="AlphaFoldDB" id="K7KJP3"/>
<dbReference type="Gramene" id="KRH62673">
    <property type="protein sequence ID" value="KRH62673"/>
    <property type="gene ID" value="GLYMA_04G123200"/>
</dbReference>
<evidence type="ECO:0000256" key="18">
    <source>
        <dbReference type="ARBA" id="ARBA00047899"/>
    </source>
</evidence>
<evidence type="ECO:0000256" key="1">
    <source>
        <dbReference type="ARBA" id="ARBA00004162"/>
    </source>
</evidence>
<evidence type="ECO:0000256" key="19">
    <source>
        <dbReference type="ARBA" id="ARBA00048679"/>
    </source>
</evidence>
<name>K7KJP3_SOYBN</name>
<comment type="catalytic activity">
    <reaction evidence="18">
        <text>L-threonyl-[protein] + ATP = O-phospho-L-threonyl-[protein] + ADP + H(+)</text>
        <dbReference type="Rhea" id="RHEA:46608"/>
        <dbReference type="Rhea" id="RHEA-COMP:11060"/>
        <dbReference type="Rhea" id="RHEA-COMP:11605"/>
        <dbReference type="ChEBI" id="CHEBI:15378"/>
        <dbReference type="ChEBI" id="CHEBI:30013"/>
        <dbReference type="ChEBI" id="CHEBI:30616"/>
        <dbReference type="ChEBI" id="CHEBI:61977"/>
        <dbReference type="ChEBI" id="CHEBI:456216"/>
        <dbReference type="EC" id="2.7.11.1"/>
    </reaction>
</comment>
<evidence type="ECO:0000256" key="13">
    <source>
        <dbReference type="ARBA" id="ARBA00022840"/>
    </source>
</evidence>